<organism evidence="3 4">
    <name type="scientific">Flemingia macrophylla</name>
    <dbReference type="NCBI Taxonomy" id="520843"/>
    <lineage>
        <taxon>Eukaryota</taxon>
        <taxon>Viridiplantae</taxon>
        <taxon>Streptophyta</taxon>
        <taxon>Embryophyta</taxon>
        <taxon>Tracheophyta</taxon>
        <taxon>Spermatophyta</taxon>
        <taxon>Magnoliopsida</taxon>
        <taxon>eudicotyledons</taxon>
        <taxon>Gunneridae</taxon>
        <taxon>Pentapetalae</taxon>
        <taxon>rosids</taxon>
        <taxon>fabids</taxon>
        <taxon>Fabales</taxon>
        <taxon>Fabaceae</taxon>
        <taxon>Papilionoideae</taxon>
        <taxon>50 kb inversion clade</taxon>
        <taxon>NPAAA clade</taxon>
        <taxon>indigoferoid/millettioid clade</taxon>
        <taxon>Phaseoleae</taxon>
        <taxon>Flemingia</taxon>
    </lineage>
</organism>
<name>A0ABD1LQE1_9FABA</name>
<dbReference type="Proteomes" id="UP001603857">
    <property type="component" value="Unassembled WGS sequence"/>
</dbReference>
<dbReference type="EMBL" id="JBGMDY010000008">
    <property type="protein sequence ID" value="KAL2325741.1"/>
    <property type="molecule type" value="Genomic_DNA"/>
</dbReference>
<evidence type="ECO:0000256" key="1">
    <source>
        <dbReference type="SAM" id="MobiDB-lite"/>
    </source>
</evidence>
<keyword evidence="4" id="KW-1185">Reference proteome</keyword>
<evidence type="ECO:0000259" key="2">
    <source>
        <dbReference type="Pfam" id="PF08381"/>
    </source>
</evidence>
<feature type="domain" description="BRX" evidence="2">
    <location>
        <begin position="130"/>
        <end position="156"/>
    </location>
</feature>
<dbReference type="Pfam" id="PF08381">
    <property type="entry name" value="BRX"/>
    <property type="match status" value="1"/>
</dbReference>
<gene>
    <name evidence="3" type="ORF">Fmac_024799</name>
</gene>
<evidence type="ECO:0000313" key="4">
    <source>
        <dbReference type="Proteomes" id="UP001603857"/>
    </source>
</evidence>
<feature type="region of interest" description="Disordered" evidence="1">
    <location>
        <begin position="35"/>
        <end position="84"/>
    </location>
</feature>
<comment type="caution">
    <text evidence="3">The sequence shown here is derived from an EMBL/GenBank/DDBJ whole genome shotgun (WGS) entry which is preliminary data.</text>
</comment>
<evidence type="ECO:0000313" key="3">
    <source>
        <dbReference type="EMBL" id="KAL2325741.1"/>
    </source>
</evidence>
<dbReference type="InterPro" id="IPR013591">
    <property type="entry name" value="Brevis_radix_dom"/>
</dbReference>
<reference evidence="3 4" key="1">
    <citation type="submission" date="2024-08" db="EMBL/GenBank/DDBJ databases">
        <title>Insights into the chromosomal genome structure of Flemingia macrophylla.</title>
        <authorList>
            <person name="Ding Y."/>
            <person name="Zhao Y."/>
            <person name="Bi W."/>
            <person name="Wu M."/>
            <person name="Zhao G."/>
            <person name="Gong Y."/>
            <person name="Li W."/>
            <person name="Zhang P."/>
        </authorList>
    </citation>
    <scope>NUCLEOTIDE SEQUENCE [LARGE SCALE GENOMIC DNA]</scope>
    <source>
        <strain evidence="3">DYQJB</strain>
        <tissue evidence="3">Leaf</tissue>
    </source>
</reference>
<sequence>MRYCKLREVTEKLPPEFSDDKTLRTIQDQAEEFLLEQKDFESPSSPPRLESEQQSGPDIPASDSYSSKLDEQRMERNDDASAAVPCINGGGSVLEESNNLSVFSTGVPQPTSGYGSRIHDSSVRVRDGERSVIEQFEHGVYVTLVVLPSGSKVFKRRRGEGALVALQQGRGRAVVTSRRDEGAVVVERRHEGEGAIVARRREGRLLSSRVAARGRKLLSSRVIARGRHRVEKGGCRHVGVVVLATSGKGVSLDRWGGEGEGFRCNCRNHSPPLKSFSLFRQWFAPEYPLRVCVQYRNHSLPLKSSIGVLH</sequence>
<protein>
    <recommendedName>
        <fullName evidence="2">BRX domain-containing protein</fullName>
    </recommendedName>
</protein>
<dbReference type="AlphaFoldDB" id="A0ABD1LQE1"/>
<proteinExistence type="predicted"/>
<accession>A0ABD1LQE1</accession>
<feature type="compositionally biased region" description="Basic and acidic residues" evidence="1">
    <location>
        <begin position="68"/>
        <end position="79"/>
    </location>
</feature>